<keyword evidence="3" id="KW-1185">Reference proteome</keyword>
<comment type="caution">
    <text evidence="2">The sequence shown here is derived from an EMBL/GenBank/DDBJ whole genome shotgun (WGS) entry which is preliminary data.</text>
</comment>
<dbReference type="Pfam" id="PF02958">
    <property type="entry name" value="EcKL"/>
    <property type="match status" value="1"/>
</dbReference>
<accession>A0A8K0GEH3</accession>
<evidence type="ECO:0000313" key="3">
    <source>
        <dbReference type="Proteomes" id="UP000801492"/>
    </source>
</evidence>
<dbReference type="AlphaFoldDB" id="A0A8K0GEH3"/>
<dbReference type="SMART" id="SM00587">
    <property type="entry name" value="CHK"/>
    <property type="match status" value="1"/>
</dbReference>
<feature type="domain" description="CHK kinase-like" evidence="1">
    <location>
        <begin position="138"/>
        <end position="335"/>
    </location>
</feature>
<reference evidence="2" key="1">
    <citation type="submission" date="2019-08" db="EMBL/GenBank/DDBJ databases">
        <title>The genome of the North American firefly Photinus pyralis.</title>
        <authorList>
            <consortium name="Photinus pyralis genome working group"/>
            <person name="Fallon T.R."/>
            <person name="Sander Lower S.E."/>
            <person name="Weng J.-K."/>
        </authorList>
    </citation>
    <scope>NUCLEOTIDE SEQUENCE</scope>
    <source>
        <strain evidence="2">TRF0915ILg1</strain>
        <tissue evidence="2">Whole body</tissue>
    </source>
</reference>
<organism evidence="2 3">
    <name type="scientific">Ignelater luminosus</name>
    <name type="common">Cucubano</name>
    <name type="synonym">Pyrophorus luminosus</name>
    <dbReference type="NCBI Taxonomy" id="2038154"/>
    <lineage>
        <taxon>Eukaryota</taxon>
        <taxon>Metazoa</taxon>
        <taxon>Ecdysozoa</taxon>
        <taxon>Arthropoda</taxon>
        <taxon>Hexapoda</taxon>
        <taxon>Insecta</taxon>
        <taxon>Pterygota</taxon>
        <taxon>Neoptera</taxon>
        <taxon>Endopterygota</taxon>
        <taxon>Coleoptera</taxon>
        <taxon>Polyphaga</taxon>
        <taxon>Elateriformia</taxon>
        <taxon>Elateroidea</taxon>
        <taxon>Elateridae</taxon>
        <taxon>Agrypninae</taxon>
        <taxon>Pyrophorini</taxon>
        <taxon>Ignelater</taxon>
    </lineage>
</organism>
<proteinExistence type="predicted"/>
<evidence type="ECO:0000259" key="1">
    <source>
        <dbReference type="SMART" id="SM00587"/>
    </source>
</evidence>
<dbReference type="SUPFAM" id="SSF56112">
    <property type="entry name" value="Protein kinase-like (PK-like)"/>
    <property type="match status" value="1"/>
</dbReference>
<dbReference type="InterPro" id="IPR015897">
    <property type="entry name" value="CHK_kinase-like"/>
</dbReference>
<dbReference type="PANTHER" id="PTHR11012:SF30">
    <property type="entry name" value="PROTEIN KINASE-LIKE DOMAIN-CONTAINING"/>
    <property type="match status" value="1"/>
</dbReference>
<sequence length="422" mass="49285">MNNTIMIIEDSLIEYFGNTTKDLIHSIVSENGLVCYQIRKNDQSVKCQSYHGIVIGVELMCNDKENKTKILNVVMKRASNNDGLRAQIMLNELYTREAYIYNVVFTALEQFEINKKLRPTEYAPKFYKAKLEYKNETLVLEDLKKNYNYKMYPLSKEMDAKHVSLVLEKYAQLHALSFALRDQRLEEFKEITNPMDELYTKFVEKMNYVKTLKLVSLKCLRSLGDVKTKVYKAYKDHIKNIDKMFDDIRNSVSDDFSTVIHGDGWTNNIMFKYDDPNDPDKPMSVRFIDFQLARLGPPVLDVAFFLYTCSEKKVIGTLEDYLRLYYNSLAAHLIKLGSNPDKVYPYCVFLKQWRKYAKVGLTLAIPLIYLLLTDASEMVDFTDIAEVDVCIVYAFSNEIAKRDLYYNRVKHIILHFVDNGFI</sequence>
<name>A0A8K0GEH3_IGNLU</name>
<dbReference type="EMBL" id="VTPC01006056">
    <property type="protein sequence ID" value="KAF2895303.1"/>
    <property type="molecule type" value="Genomic_DNA"/>
</dbReference>
<dbReference type="InterPro" id="IPR011009">
    <property type="entry name" value="Kinase-like_dom_sf"/>
</dbReference>
<protein>
    <recommendedName>
        <fullName evidence="1">CHK kinase-like domain-containing protein</fullName>
    </recommendedName>
</protein>
<dbReference type="OrthoDB" id="190089at2759"/>
<evidence type="ECO:0000313" key="2">
    <source>
        <dbReference type="EMBL" id="KAF2895303.1"/>
    </source>
</evidence>
<gene>
    <name evidence="2" type="ORF">ILUMI_10877</name>
</gene>
<dbReference type="Gene3D" id="3.90.1200.10">
    <property type="match status" value="1"/>
</dbReference>
<dbReference type="PANTHER" id="PTHR11012">
    <property type="entry name" value="PROTEIN KINASE-LIKE DOMAIN-CONTAINING"/>
    <property type="match status" value="1"/>
</dbReference>
<dbReference type="InterPro" id="IPR004119">
    <property type="entry name" value="EcKL"/>
</dbReference>
<dbReference type="Proteomes" id="UP000801492">
    <property type="component" value="Unassembled WGS sequence"/>
</dbReference>